<dbReference type="CDD" id="cd02440">
    <property type="entry name" value="AdoMet_MTases"/>
    <property type="match status" value="1"/>
</dbReference>
<dbReference type="PANTHER" id="PTHR43464:SF19">
    <property type="entry name" value="UBIQUINONE BIOSYNTHESIS O-METHYLTRANSFERASE, MITOCHONDRIAL"/>
    <property type="match status" value="1"/>
</dbReference>
<keyword evidence="2 5" id="KW-0808">Transferase</keyword>
<gene>
    <name evidence="5" type="ORF">ACFQDO_02350</name>
</gene>
<dbReference type="EC" id="2.1.1.64" evidence="5"/>
<evidence type="ECO:0000256" key="1">
    <source>
        <dbReference type="ARBA" id="ARBA00022603"/>
    </source>
</evidence>
<evidence type="ECO:0000256" key="2">
    <source>
        <dbReference type="ARBA" id="ARBA00022679"/>
    </source>
</evidence>
<dbReference type="InterPro" id="IPR029063">
    <property type="entry name" value="SAM-dependent_MTases_sf"/>
</dbReference>
<comment type="caution">
    <text evidence="5">The sequence shown here is derived from an EMBL/GenBank/DDBJ whole genome shotgun (WGS) entry which is preliminary data.</text>
</comment>
<proteinExistence type="predicted"/>
<dbReference type="GO" id="GO:0102208">
    <property type="term" value="F:2-polyprenyl-6-hydroxyphenol methylase activity"/>
    <property type="evidence" value="ECO:0007669"/>
    <property type="project" value="UniProtKB-EC"/>
</dbReference>
<organism evidence="5 6">
    <name type="scientific">Angustibacter luteus</name>
    <dbReference type="NCBI Taxonomy" id="658456"/>
    <lineage>
        <taxon>Bacteria</taxon>
        <taxon>Bacillati</taxon>
        <taxon>Actinomycetota</taxon>
        <taxon>Actinomycetes</taxon>
        <taxon>Kineosporiales</taxon>
        <taxon>Kineosporiaceae</taxon>
    </lineage>
</organism>
<dbReference type="Gene3D" id="3.40.50.150">
    <property type="entry name" value="Vaccinia Virus protein VP39"/>
    <property type="match status" value="1"/>
</dbReference>
<dbReference type="RefSeq" id="WP_345716828.1">
    <property type="nucleotide sequence ID" value="NZ_BAABFP010000005.1"/>
</dbReference>
<dbReference type="SUPFAM" id="SSF53335">
    <property type="entry name" value="S-adenosyl-L-methionine-dependent methyltransferases"/>
    <property type="match status" value="1"/>
</dbReference>
<dbReference type="EMBL" id="JBHSRD010000002">
    <property type="protein sequence ID" value="MFC6005959.1"/>
    <property type="molecule type" value="Genomic_DNA"/>
</dbReference>
<dbReference type="InterPro" id="IPR013217">
    <property type="entry name" value="Methyltransf_12"/>
</dbReference>
<dbReference type="PANTHER" id="PTHR43464">
    <property type="entry name" value="METHYLTRANSFERASE"/>
    <property type="match status" value="1"/>
</dbReference>
<reference evidence="6" key="1">
    <citation type="journal article" date="2019" name="Int. J. Syst. Evol. Microbiol.">
        <title>The Global Catalogue of Microorganisms (GCM) 10K type strain sequencing project: providing services to taxonomists for standard genome sequencing and annotation.</title>
        <authorList>
            <consortium name="The Broad Institute Genomics Platform"/>
            <consortium name="The Broad Institute Genome Sequencing Center for Infectious Disease"/>
            <person name="Wu L."/>
            <person name="Ma J."/>
        </authorList>
    </citation>
    <scope>NUCLEOTIDE SEQUENCE [LARGE SCALE GENOMIC DNA]</scope>
    <source>
        <strain evidence="6">KACC 14249</strain>
    </source>
</reference>
<keyword evidence="6" id="KW-1185">Reference proteome</keyword>
<dbReference type="EC" id="2.1.1.222" evidence="5"/>
<feature type="domain" description="Methyltransferase type 12" evidence="4">
    <location>
        <begin position="56"/>
        <end position="148"/>
    </location>
</feature>
<keyword evidence="3" id="KW-0949">S-adenosyl-L-methionine</keyword>
<protein>
    <submittedName>
        <fullName evidence="5">Class I SAM-dependent methyltransferase</fullName>
        <ecNumber evidence="5">2.1.1.222</ecNumber>
        <ecNumber evidence="5">2.1.1.64</ecNumber>
    </submittedName>
</protein>
<dbReference type="Proteomes" id="UP001596189">
    <property type="component" value="Unassembled WGS sequence"/>
</dbReference>
<accession>A0ABW1J9Z7</accession>
<evidence type="ECO:0000256" key="3">
    <source>
        <dbReference type="ARBA" id="ARBA00022691"/>
    </source>
</evidence>
<keyword evidence="1 5" id="KW-0489">Methyltransferase</keyword>
<dbReference type="Pfam" id="PF08242">
    <property type="entry name" value="Methyltransf_12"/>
    <property type="match status" value="1"/>
</dbReference>
<dbReference type="GO" id="GO:0032259">
    <property type="term" value="P:methylation"/>
    <property type="evidence" value="ECO:0007669"/>
    <property type="project" value="UniProtKB-KW"/>
</dbReference>
<evidence type="ECO:0000313" key="6">
    <source>
        <dbReference type="Proteomes" id="UP001596189"/>
    </source>
</evidence>
<sequence>MSASPGPSPATPEVFDTHMDAWTAWQDSPWGRLRYRLVGDLLDRHLGPAESAQRVLDLGGGDGADSVPLAVAGHDVTVADSSRAMLDLAERRARERGVAVAAVMAGVGDRRLLPEGNDVVLLHNVIQYCPDLADVLAAAVGAARPGGLVSVIATNPVMHVLRAAVRDLDPAAALAMLGAPTVHTVTFDHAVRRITWQEAAAALERAGADVVQRYGVLCVNHLVTDDERKHDPDFAADLERLELAVADRDPYRDIAAMWMLVARRRAGSA</sequence>
<evidence type="ECO:0000313" key="5">
    <source>
        <dbReference type="EMBL" id="MFC6005959.1"/>
    </source>
</evidence>
<evidence type="ECO:0000259" key="4">
    <source>
        <dbReference type="Pfam" id="PF08242"/>
    </source>
</evidence>
<dbReference type="GO" id="GO:0061542">
    <property type="term" value="F:3-demethylubiquinol 3-O-methyltransferase activity"/>
    <property type="evidence" value="ECO:0007669"/>
    <property type="project" value="UniProtKB-EC"/>
</dbReference>
<name>A0ABW1J9Z7_9ACTN</name>